<dbReference type="OrthoDB" id="77601at2759"/>
<protein>
    <recommendedName>
        <fullName evidence="6">Asparaginase</fullName>
    </recommendedName>
</protein>
<evidence type="ECO:0000313" key="5">
    <source>
        <dbReference type="Proteomes" id="UP001152747"/>
    </source>
</evidence>
<reference evidence="4" key="1">
    <citation type="submission" date="2022-11" db="EMBL/GenBank/DDBJ databases">
        <authorList>
            <person name="Kikuchi T."/>
        </authorList>
    </citation>
    <scope>NUCLEOTIDE SEQUENCE</scope>
    <source>
        <strain evidence="4">PS1010</strain>
    </source>
</reference>
<comment type="similarity">
    <text evidence="1">Belongs to the Ntn-hydrolase family.</text>
</comment>
<dbReference type="GO" id="GO:0051604">
    <property type="term" value="P:protein maturation"/>
    <property type="evidence" value="ECO:0007669"/>
    <property type="project" value="TreeGrafter"/>
</dbReference>
<evidence type="ECO:0000256" key="3">
    <source>
        <dbReference type="PIRSR" id="PIRSR600246-3"/>
    </source>
</evidence>
<accession>A0A9P1IFB5</accession>
<dbReference type="AlphaFoldDB" id="A0A9P1IFB5"/>
<dbReference type="InterPro" id="IPR037464">
    <property type="entry name" value="Taspase1"/>
</dbReference>
<dbReference type="Gene3D" id="3.60.20.30">
    <property type="entry name" value="(Glycosyl)asparaginase"/>
    <property type="match status" value="1"/>
</dbReference>
<dbReference type="PANTHER" id="PTHR10188:SF8">
    <property type="entry name" value="THREONINE ASPARTASE 1"/>
    <property type="match status" value="1"/>
</dbReference>
<sequence>MIIAVHGGASIKKNNEMLEVLELSANSNNVIEAIEVLEDHESFNCGYGSNLNLEGGVENEASYMNDKNQYGAVGCVRNSKNPAKIAEKIAKSTWWRNRKLLHPMLIVGDGVNRFFDEENVEKSSQESLKSPKSIENFEKLEKEQNLSYDTVGAILWSSELCEASSSSGGIILKNPGRLGHSCVYGAGTWAETRKDAENFRKKKCGEIARRLLNPSDDLPIQKLTEFFAEIRGIFGGIAICSEQSGEHQELLIFHNSPYLPVAFRGKNGKIRKFWSKFEGKIGEFMIKSIVL</sequence>
<dbReference type="InterPro" id="IPR000246">
    <property type="entry name" value="Peptidase_T2"/>
</dbReference>
<dbReference type="Pfam" id="PF01112">
    <property type="entry name" value="Asparaginase_2"/>
    <property type="match status" value="1"/>
</dbReference>
<evidence type="ECO:0000256" key="1">
    <source>
        <dbReference type="ARBA" id="ARBA00010872"/>
    </source>
</evidence>
<feature type="site" description="Cleavage; by autolysis" evidence="3">
    <location>
        <begin position="149"/>
        <end position="150"/>
    </location>
</feature>
<dbReference type="PANTHER" id="PTHR10188">
    <property type="entry name" value="L-ASPARAGINASE"/>
    <property type="match status" value="1"/>
</dbReference>
<dbReference type="GO" id="GO:0005737">
    <property type="term" value="C:cytoplasm"/>
    <property type="evidence" value="ECO:0007669"/>
    <property type="project" value="TreeGrafter"/>
</dbReference>
<dbReference type="CDD" id="cd04514">
    <property type="entry name" value="Taspase1_like"/>
    <property type="match status" value="1"/>
</dbReference>
<organism evidence="4 5">
    <name type="scientific">Caenorhabditis angaria</name>
    <dbReference type="NCBI Taxonomy" id="860376"/>
    <lineage>
        <taxon>Eukaryota</taxon>
        <taxon>Metazoa</taxon>
        <taxon>Ecdysozoa</taxon>
        <taxon>Nematoda</taxon>
        <taxon>Chromadorea</taxon>
        <taxon>Rhabditida</taxon>
        <taxon>Rhabditina</taxon>
        <taxon>Rhabditomorpha</taxon>
        <taxon>Rhabditoidea</taxon>
        <taxon>Rhabditidae</taxon>
        <taxon>Peloderinae</taxon>
        <taxon>Caenorhabditis</taxon>
    </lineage>
</organism>
<evidence type="ECO:0000313" key="4">
    <source>
        <dbReference type="EMBL" id="CAI5444005.1"/>
    </source>
</evidence>
<gene>
    <name evidence="4" type="ORF">CAMP_LOCUS6642</name>
</gene>
<dbReference type="GO" id="GO:0004298">
    <property type="term" value="F:threonine-type endopeptidase activity"/>
    <property type="evidence" value="ECO:0007669"/>
    <property type="project" value="InterPro"/>
</dbReference>
<name>A0A9P1IFB5_9PELO</name>
<dbReference type="SUPFAM" id="SSF56235">
    <property type="entry name" value="N-terminal nucleophile aminohydrolases (Ntn hydrolases)"/>
    <property type="match status" value="1"/>
</dbReference>
<dbReference type="EMBL" id="CANHGI010000003">
    <property type="protein sequence ID" value="CAI5444005.1"/>
    <property type="molecule type" value="Genomic_DNA"/>
</dbReference>
<evidence type="ECO:0008006" key="6">
    <source>
        <dbReference type="Google" id="ProtNLM"/>
    </source>
</evidence>
<comment type="caution">
    <text evidence="4">The sequence shown here is derived from an EMBL/GenBank/DDBJ whole genome shotgun (WGS) entry which is preliminary data.</text>
</comment>
<feature type="active site" description="Nucleophile" evidence="2">
    <location>
        <position position="150"/>
    </location>
</feature>
<dbReference type="Proteomes" id="UP001152747">
    <property type="component" value="Unassembled WGS sequence"/>
</dbReference>
<proteinExistence type="inferred from homology"/>
<dbReference type="InterPro" id="IPR029055">
    <property type="entry name" value="Ntn_hydrolases_N"/>
</dbReference>
<keyword evidence="5" id="KW-1185">Reference proteome</keyword>
<evidence type="ECO:0000256" key="2">
    <source>
        <dbReference type="PIRSR" id="PIRSR600246-1"/>
    </source>
</evidence>